<dbReference type="Gene3D" id="2.60.120.10">
    <property type="entry name" value="Jelly Rolls"/>
    <property type="match status" value="1"/>
</dbReference>
<dbReference type="PANTHER" id="PTHR37943:SF1">
    <property type="entry name" value="PROTEIN VES"/>
    <property type="match status" value="1"/>
</dbReference>
<evidence type="ECO:0000313" key="1">
    <source>
        <dbReference type="EMBL" id="MCO5975905.1"/>
    </source>
</evidence>
<dbReference type="RefSeq" id="WP_252768360.1">
    <property type="nucleotide sequence ID" value="NZ_JAMXMC010000002.1"/>
</dbReference>
<accession>A0ABT1BI68</accession>
<dbReference type="InterPro" id="IPR010282">
    <property type="entry name" value="Uncharacterised_HutD/Ves"/>
</dbReference>
<dbReference type="Pfam" id="PF05962">
    <property type="entry name" value="HutD"/>
    <property type="match status" value="1"/>
</dbReference>
<gene>
    <name evidence="1" type="ORF">M0L44_04075</name>
</gene>
<dbReference type="Proteomes" id="UP001204851">
    <property type="component" value="Unassembled WGS sequence"/>
</dbReference>
<evidence type="ECO:0000313" key="2">
    <source>
        <dbReference type="Proteomes" id="UP001204851"/>
    </source>
</evidence>
<dbReference type="PANTHER" id="PTHR37943">
    <property type="entry name" value="PROTEIN VES"/>
    <property type="match status" value="1"/>
</dbReference>
<keyword evidence="2" id="KW-1185">Reference proteome</keyword>
<dbReference type="EMBL" id="JAMXMC010000002">
    <property type="protein sequence ID" value="MCO5975905.1"/>
    <property type="molecule type" value="Genomic_DNA"/>
</dbReference>
<dbReference type="InterPro" id="IPR011051">
    <property type="entry name" value="RmlC_Cupin_sf"/>
</dbReference>
<dbReference type="SUPFAM" id="SSF51182">
    <property type="entry name" value="RmlC-like cupins"/>
    <property type="match status" value="1"/>
</dbReference>
<reference evidence="1 2" key="1">
    <citation type="submission" date="2022-06" db="EMBL/GenBank/DDBJ databases">
        <title>Ideonella sp. NS12-5 Genome sequencing and assembly.</title>
        <authorList>
            <person name="Jung Y."/>
        </authorList>
    </citation>
    <scope>NUCLEOTIDE SEQUENCE [LARGE SCALE GENOMIC DNA]</scope>
    <source>
        <strain evidence="1 2">NS12-5</strain>
    </source>
</reference>
<comment type="caution">
    <text evidence="1">The sequence shown here is derived from an EMBL/GenBank/DDBJ whole genome shotgun (WGS) entry which is preliminary data.</text>
</comment>
<organism evidence="1 2">
    <name type="scientific">Ideonella oryzae</name>
    <dbReference type="NCBI Taxonomy" id="2937441"/>
    <lineage>
        <taxon>Bacteria</taxon>
        <taxon>Pseudomonadati</taxon>
        <taxon>Pseudomonadota</taxon>
        <taxon>Betaproteobacteria</taxon>
        <taxon>Burkholderiales</taxon>
        <taxon>Sphaerotilaceae</taxon>
        <taxon>Ideonella</taxon>
    </lineage>
</organism>
<dbReference type="CDD" id="cd20293">
    <property type="entry name" value="cupin_HutD_N"/>
    <property type="match status" value="1"/>
</dbReference>
<proteinExistence type="predicted"/>
<dbReference type="InterPro" id="IPR014710">
    <property type="entry name" value="RmlC-like_jellyroll"/>
</dbReference>
<sequence>MSLHTVRWAEVPDQPWRNGGGRTRELLAWPAPGGWRLRVSVANIERDGPFSPFPGVHRSFQVLSGAGVRLGGMDTPLTPDSPPHAFDGALAPDCTLLAGPTRDLNLMVAGGRGRLWPAAQPWQAGPGWRGLYTAEATTLRAGTQPLALPPHTLVWSDDAPGAWQIDPPARAWWLTLEDMP</sequence>
<protein>
    <submittedName>
        <fullName evidence="1">HutD family protein</fullName>
    </submittedName>
</protein>
<name>A0ABT1BI68_9BURK</name>